<feature type="compositionally biased region" description="Basic and acidic residues" evidence="2">
    <location>
        <begin position="637"/>
        <end position="649"/>
    </location>
</feature>
<accession>A0AAJ6ZMK1</accession>
<dbReference type="SUPFAM" id="SSF49879">
    <property type="entry name" value="SMAD/FHA domain"/>
    <property type="match status" value="1"/>
</dbReference>
<dbReference type="AlphaFoldDB" id="A0AAJ6ZMK1"/>
<reference evidence="4" key="1">
    <citation type="submission" date="2025-08" db="UniProtKB">
        <authorList>
            <consortium name="RefSeq"/>
        </authorList>
    </citation>
    <scope>IDENTIFICATION</scope>
</reference>
<dbReference type="KEGG" id="pxu:106123937"/>
<dbReference type="SMART" id="SM00240">
    <property type="entry name" value="FHA"/>
    <property type="match status" value="1"/>
</dbReference>
<dbReference type="GeneID" id="106123937"/>
<dbReference type="Gene3D" id="2.60.200.20">
    <property type="match status" value="1"/>
</dbReference>
<dbReference type="Pfam" id="PF00498">
    <property type="entry name" value="FHA"/>
    <property type="match status" value="1"/>
</dbReference>
<evidence type="ECO:0000256" key="1">
    <source>
        <dbReference type="SAM" id="Coils"/>
    </source>
</evidence>
<keyword evidence="1" id="KW-0175">Coiled coil</keyword>
<proteinExistence type="predicted"/>
<feature type="coiled-coil region" evidence="1">
    <location>
        <begin position="467"/>
        <end position="494"/>
    </location>
</feature>
<sequence>MEDNSENKNENTEFKKPVLIGRIGKLPKKAKLEADKPKEPKTEEINIQTSEPIAKSSLPPAVLMKELSTPIPYKEPKWSGICPDGSEYGLEVLKSGMIVEKVDLTTKPFYVFGRLANCDVVMAHPTISRHHCVLQYKAFADEGEPPCGWYLYDLGSTHGTFLNRDRIKEKHYSRVRVGHQIKFGNSTRTYILLGPDFDCEGESELTVTEIKQKALDMKLTRAKMIQEAKEAMEKERLEEEKKREEQGIDWGMGEDADEEPDLAENPYATTANEELYLTDPKKTLRGYFEREGHELSYNCEERGVGQFICRVELPIDDARGRPVVAEVIHRGKKKEAVVACALEACRVLDRAGLLRQSKHESRRRKERDWSADDYYDSDDDSFLDRTGHVERKRKMRMIKLGAAQDNNDKPLTYDDLLKQIEEIEEKIIKEEKSLARLRSGGESQTGSNNDDDALDAYMNELASKPQAMAVKADISKTKMNIQKLKAELAKTQRLADIARPAHAPPIIKKDDKKMTVKVGSNSVVYGKRLKLKDGEKRPKVKQEMKKEETEFVEEMDSDEESETKNKTETKLKTKENNNGIKETESIDNRPEIEKSVIKNANSEIIKVKNDENPVKRMFGPMRPPDDYVVPEGYFDQETDRDLPEIEEKE</sequence>
<feature type="compositionally biased region" description="Basic and acidic residues" evidence="2">
    <location>
        <begin position="534"/>
        <end position="549"/>
    </location>
</feature>
<feature type="region of interest" description="Disordered" evidence="2">
    <location>
        <begin position="614"/>
        <end position="649"/>
    </location>
</feature>
<gene>
    <name evidence="4" type="primary">LOC106123937</name>
</gene>
<feature type="coiled-coil region" evidence="1">
    <location>
        <begin position="413"/>
        <end position="440"/>
    </location>
</feature>
<dbReference type="CDD" id="cd22677">
    <property type="entry name" value="FHA_Kanadaptin"/>
    <property type="match status" value="1"/>
</dbReference>
<feature type="region of interest" description="Disordered" evidence="2">
    <location>
        <begin position="534"/>
        <end position="587"/>
    </location>
</feature>
<organism evidence="4">
    <name type="scientific">Papilio xuthus</name>
    <name type="common">Asian swallowtail butterfly</name>
    <dbReference type="NCBI Taxonomy" id="66420"/>
    <lineage>
        <taxon>Eukaryota</taxon>
        <taxon>Metazoa</taxon>
        <taxon>Ecdysozoa</taxon>
        <taxon>Arthropoda</taxon>
        <taxon>Hexapoda</taxon>
        <taxon>Insecta</taxon>
        <taxon>Pterygota</taxon>
        <taxon>Neoptera</taxon>
        <taxon>Endopterygota</taxon>
        <taxon>Lepidoptera</taxon>
        <taxon>Glossata</taxon>
        <taxon>Ditrysia</taxon>
        <taxon>Papilionoidea</taxon>
        <taxon>Papilionidae</taxon>
        <taxon>Papilioninae</taxon>
        <taxon>Papilio</taxon>
    </lineage>
</organism>
<feature type="compositionally biased region" description="Basic and acidic residues" evidence="2">
    <location>
        <begin position="562"/>
        <end position="587"/>
    </location>
</feature>
<name>A0AAJ6ZMK1_PAPXU</name>
<protein>
    <submittedName>
        <fullName evidence="4">Kanadaptin</fullName>
    </submittedName>
</protein>
<feature type="compositionally biased region" description="Acidic residues" evidence="2">
    <location>
        <begin position="550"/>
        <end position="561"/>
    </location>
</feature>
<evidence type="ECO:0000256" key="2">
    <source>
        <dbReference type="SAM" id="MobiDB-lite"/>
    </source>
</evidence>
<dbReference type="InterPro" id="IPR050923">
    <property type="entry name" value="Cell_Proc_Reg/RNA_Proc"/>
</dbReference>
<dbReference type="InterPro" id="IPR000253">
    <property type="entry name" value="FHA_dom"/>
</dbReference>
<dbReference type="InterPro" id="IPR008984">
    <property type="entry name" value="SMAD_FHA_dom_sf"/>
</dbReference>
<dbReference type="PROSITE" id="PS50006">
    <property type="entry name" value="FHA_DOMAIN"/>
    <property type="match status" value="1"/>
</dbReference>
<dbReference type="Proteomes" id="UP000694872">
    <property type="component" value="Unplaced"/>
</dbReference>
<evidence type="ECO:0000313" key="4">
    <source>
        <dbReference type="RefSeq" id="XP_013175806.1"/>
    </source>
</evidence>
<dbReference type="RefSeq" id="XP_013175806.1">
    <property type="nucleotide sequence ID" value="XM_013320352.1"/>
</dbReference>
<dbReference type="PANTHER" id="PTHR23308">
    <property type="entry name" value="NUCLEAR INHIBITOR OF PROTEIN PHOSPHATASE-1"/>
    <property type="match status" value="1"/>
</dbReference>
<evidence type="ECO:0000259" key="3">
    <source>
        <dbReference type="PROSITE" id="PS50006"/>
    </source>
</evidence>
<dbReference type="CDD" id="cd19856">
    <property type="entry name" value="DSRM_Kanadaptin"/>
    <property type="match status" value="1"/>
</dbReference>
<feature type="domain" description="FHA" evidence="3">
    <location>
        <begin position="110"/>
        <end position="167"/>
    </location>
</feature>